<gene>
    <name evidence="3" type="ORF">PTTT1_LOCUS29718</name>
</gene>
<dbReference type="EMBL" id="OU594961">
    <property type="protein sequence ID" value="CAG9285640.1"/>
    <property type="molecule type" value="Genomic_DNA"/>
</dbReference>
<evidence type="ECO:0000256" key="1">
    <source>
        <dbReference type="SAM" id="Coils"/>
    </source>
</evidence>
<keyword evidence="1" id="KW-0175">Coiled coil</keyword>
<accession>A0A8J9S8X2</accession>
<evidence type="ECO:0000256" key="2">
    <source>
        <dbReference type="SAM" id="MobiDB-lite"/>
    </source>
</evidence>
<feature type="region of interest" description="Disordered" evidence="2">
    <location>
        <begin position="1"/>
        <end position="42"/>
    </location>
</feature>
<evidence type="ECO:0000313" key="3">
    <source>
        <dbReference type="EMBL" id="CAG9285640.1"/>
    </source>
</evidence>
<reference evidence="3" key="1">
    <citation type="submission" date="2022-02" db="EMBL/GenBank/DDBJ databases">
        <authorList>
            <person name="Giguere J D."/>
        </authorList>
    </citation>
    <scope>NUCLEOTIDE SEQUENCE</scope>
    <source>
        <strain evidence="3">CCAP 1055/1</strain>
    </source>
</reference>
<proteinExistence type="predicted"/>
<dbReference type="AlphaFoldDB" id="A0A8J9S8X2"/>
<sequence>MAGTTCMGQELVGAGVEKNSPGKRKRNENGEPAPVDSNPNDTEFESQAMMLIPSLRSNKARQHAFVAPKSGNYMHTSIAPVKASNEMDWHTSEDQQSEHSFSNAGSCVATAKATRVNLAGNKTAGIVSDNAQINFLNKVSTVCAMSELKGATTSKRASPIVISTLKHDDPKVGMLTRSIEDNRSLDAAGKEGVIDTASVGLPECRKTSLNHFRAEAKTKLRIALLAKKQALEEAREGIVQQQGSKRVRRKFQQTLRPINALRKGGNASLLIRNISTSGPANLVRFSDCTMPDLETDDIDIEKKQISSALPSSLSSPPLQRRMDLLKRKIELQKRLVEAKDRAKLLEQNQIDASKSVVPSTVNDEMNKPSRLELLERKKNAERKRVRAQTAHMLLKQKHLLEEQDVQIEQTKLSVEDYNNEITTMKAELAASALHVEDLTMRRRVLRELKGKAVAKQIQFRQQLHELRQKINNDGREIAPAPT</sequence>
<name>A0A8J9S8X2_PHATR</name>
<dbReference type="Proteomes" id="UP000836788">
    <property type="component" value="Chromosome 20"/>
</dbReference>
<organism evidence="3">
    <name type="scientific">Phaeodactylum tricornutum</name>
    <name type="common">Diatom</name>
    <dbReference type="NCBI Taxonomy" id="2850"/>
    <lineage>
        <taxon>Eukaryota</taxon>
        <taxon>Sar</taxon>
        <taxon>Stramenopiles</taxon>
        <taxon>Ochrophyta</taxon>
        <taxon>Bacillariophyta</taxon>
        <taxon>Bacillariophyceae</taxon>
        <taxon>Bacillariophycidae</taxon>
        <taxon>Naviculales</taxon>
        <taxon>Phaeodactylaceae</taxon>
        <taxon>Phaeodactylum</taxon>
    </lineage>
</organism>
<feature type="coiled-coil region" evidence="1">
    <location>
        <begin position="321"/>
        <end position="427"/>
    </location>
</feature>
<protein>
    <submittedName>
        <fullName evidence="3">Uncharacterized protein</fullName>
    </submittedName>
</protein>